<protein>
    <submittedName>
        <fullName evidence="1">Uncharacterized protein</fullName>
    </submittedName>
</protein>
<organism evidence="1 2">
    <name type="scientific">Sclerotinia nivalis</name>
    <dbReference type="NCBI Taxonomy" id="352851"/>
    <lineage>
        <taxon>Eukaryota</taxon>
        <taxon>Fungi</taxon>
        <taxon>Dikarya</taxon>
        <taxon>Ascomycota</taxon>
        <taxon>Pezizomycotina</taxon>
        <taxon>Leotiomycetes</taxon>
        <taxon>Helotiales</taxon>
        <taxon>Sclerotiniaceae</taxon>
        <taxon>Sclerotinia</taxon>
    </lineage>
</organism>
<proteinExistence type="predicted"/>
<dbReference type="EMBL" id="JAPEIS010000001">
    <property type="protein sequence ID" value="KAJ8071550.1"/>
    <property type="molecule type" value="Genomic_DNA"/>
</dbReference>
<dbReference type="Proteomes" id="UP001152300">
    <property type="component" value="Unassembled WGS sequence"/>
</dbReference>
<accession>A0A9X0DR07</accession>
<gene>
    <name evidence="1" type="ORF">OCU04_001864</name>
</gene>
<name>A0A9X0DR07_9HELO</name>
<evidence type="ECO:0000313" key="1">
    <source>
        <dbReference type="EMBL" id="KAJ8071550.1"/>
    </source>
</evidence>
<comment type="caution">
    <text evidence="1">The sequence shown here is derived from an EMBL/GenBank/DDBJ whole genome shotgun (WGS) entry which is preliminary data.</text>
</comment>
<keyword evidence="2" id="KW-1185">Reference proteome</keyword>
<dbReference type="AlphaFoldDB" id="A0A9X0DR07"/>
<sequence length="98" mass="10751">MVICYVFGAAPQNPQVADLLAAALAPLNTVVIVPDLFNGKAVQVKWYTDASGRTKAAKAAFVEFLHTIERWESLRPKLWLIVERNGMGRSLGQALGLR</sequence>
<dbReference type="OrthoDB" id="2147163at2759"/>
<evidence type="ECO:0000313" key="2">
    <source>
        <dbReference type="Proteomes" id="UP001152300"/>
    </source>
</evidence>
<reference evidence="1" key="1">
    <citation type="submission" date="2022-11" db="EMBL/GenBank/DDBJ databases">
        <title>Genome Resource of Sclerotinia nivalis Strain SnTB1, a Plant Pathogen Isolated from American Ginseng.</title>
        <authorList>
            <person name="Fan S."/>
        </authorList>
    </citation>
    <scope>NUCLEOTIDE SEQUENCE</scope>
    <source>
        <strain evidence="1">SnTB1</strain>
    </source>
</reference>